<dbReference type="SUPFAM" id="SSF52540">
    <property type="entry name" value="P-loop containing nucleoside triphosphate hydrolases"/>
    <property type="match status" value="1"/>
</dbReference>
<dbReference type="GO" id="GO:0016301">
    <property type="term" value="F:kinase activity"/>
    <property type="evidence" value="ECO:0007669"/>
    <property type="project" value="UniProtKB-KW"/>
</dbReference>
<dbReference type="EMBL" id="MLAW01000032">
    <property type="protein sequence ID" value="OJJ24388.1"/>
    <property type="molecule type" value="Genomic_DNA"/>
</dbReference>
<evidence type="ECO:0000313" key="2">
    <source>
        <dbReference type="Proteomes" id="UP000183940"/>
    </source>
</evidence>
<keyword evidence="1" id="KW-0418">Kinase</keyword>
<evidence type="ECO:0000313" key="1">
    <source>
        <dbReference type="EMBL" id="OJJ24388.1"/>
    </source>
</evidence>
<dbReference type="AlphaFoldDB" id="A0A1L9QNX5"/>
<accession>A0A1L9QNX5</accession>
<dbReference type="Proteomes" id="UP000183940">
    <property type="component" value="Unassembled WGS sequence"/>
</dbReference>
<keyword evidence="1" id="KW-0808">Transferase</keyword>
<sequence>MRNDESILKLWIEGNRPTQRECQELMILALGDTDRAIAFDFTPDRLKTQIPLQARLFQTLAPRILQRIPRIPCQQLYHTLWNLWLPLAIQLTEAQQELHRPLIQGILGGQGTGKTSLAMVLSLILNELGYSSASLSLDDLYKTYGDRQCLKTKDPRFIRRGPPGTHDIHLGIEVLEQCRNSQYPVEFPRFDKSVYAGEGDGAAPEVITHADIIFFEGWFVGVQPIDPNQLNFAPSPINSKEDRQFAQDINQGLHKYLPLWNCLDRLIVLYPTDYQLSQQWRLQAEQEMIATGKPGMSESEVKEFVNYFWRSLHPELFITPLTQNLELTDLVIEISPDHSPGRISSPMRWSCPQSRNAC</sequence>
<name>A0A1L9QNX5_9CYAN</name>
<gene>
    <name evidence="1" type="ORF">BI308_17025</name>
</gene>
<comment type="caution">
    <text evidence="1">The sequence shown here is derived from an EMBL/GenBank/DDBJ whole genome shotgun (WGS) entry which is preliminary data.</text>
</comment>
<proteinExistence type="predicted"/>
<protein>
    <submittedName>
        <fullName evidence="1">Glycerate kinase</fullName>
    </submittedName>
</protein>
<reference evidence="1" key="1">
    <citation type="submission" date="2016-10" db="EMBL/GenBank/DDBJ databases">
        <title>CRISPR-Cas defence system in Roseofilum reptotaenium: evidence of a bacteriophage-cyanobacterium arms race in the coral black band disease.</title>
        <authorList>
            <person name="Buerger P."/>
            <person name="Wood-Charlson E.M."/>
            <person name="Weynberg K.D."/>
            <person name="Willis B."/>
            <person name="Van Oppen M.J."/>
        </authorList>
    </citation>
    <scope>NUCLEOTIDE SEQUENCE [LARGE SCALE GENOMIC DNA]</scope>
    <source>
        <strain evidence="1">AO1-A</strain>
    </source>
</reference>
<organism evidence="1 2">
    <name type="scientific">Roseofilum reptotaenium AO1-A</name>
    <dbReference type="NCBI Taxonomy" id="1925591"/>
    <lineage>
        <taxon>Bacteria</taxon>
        <taxon>Bacillati</taxon>
        <taxon>Cyanobacteriota</taxon>
        <taxon>Cyanophyceae</taxon>
        <taxon>Desertifilales</taxon>
        <taxon>Desertifilaceae</taxon>
        <taxon>Roseofilum</taxon>
    </lineage>
</organism>
<dbReference type="Gene3D" id="3.40.50.300">
    <property type="entry name" value="P-loop containing nucleotide triphosphate hydrolases"/>
    <property type="match status" value="1"/>
</dbReference>
<keyword evidence="2" id="KW-1185">Reference proteome</keyword>
<dbReference type="InterPro" id="IPR027417">
    <property type="entry name" value="P-loop_NTPase"/>
</dbReference>
<dbReference type="STRING" id="1925591.BI308_17025"/>